<dbReference type="EMBL" id="FXUG01000008">
    <property type="protein sequence ID" value="SMP64229.1"/>
    <property type="molecule type" value="Genomic_DNA"/>
</dbReference>
<dbReference type="InterPro" id="IPR021471">
    <property type="entry name" value="DUF3124"/>
</dbReference>
<organism evidence="2 3">
    <name type="scientific">Neorhodopirellula lusitana</name>
    <dbReference type="NCBI Taxonomy" id="445327"/>
    <lineage>
        <taxon>Bacteria</taxon>
        <taxon>Pseudomonadati</taxon>
        <taxon>Planctomycetota</taxon>
        <taxon>Planctomycetia</taxon>
        <taxon>Pirellulales</taxon>
        <taxon>Pirellulaceae</taxon>
        <taxon>Neorhodopirellula</taxon>
    </lineage>
</organism>
<evidence type="ECO:0000313" key="3">
    <source>
        <dbReference type="Proteomes" id="UP001158067"/>
    </source>
</evidence>
<dbReference type="Pfam" id="PF11322">
    <property type="entry name" value="DUF3124"/>
    <property type="match status" value="1"/>
</dbReference>
<proteinExistence type="predicted"/>
<reference evidence="2 3" key="1">
    <citation type="submission" date="2017-05" db="EMBL/GenBank/DDBJ databases">
        <authorList>
            <person name="Varghese N."/>
            <person name="Submissions S."/>
        </authorList>
    </citation>
    <scope>NUCLEOTIDE SEQUENCE [LARGE SCALE GENOMIC DNA]</scope>
    <source>
        <strain evidence="2 3">DSM 25457</strain>
    </source>
</reference>
<feature type="transmembrane region" description="Helical" evidence="1">
    <location>
        <begin position="19"/>
        <end position="36"/>
    </location>
</feature>
<name>A0ABY1Q9G7_9BACT</name>
<evidence type="ECO:0008006" key="4">
    <source>
        <dbReference type="Google" id="ProtNLM"/>
    </source>
</evidence>
<comment type="caution">
    <text evidence="2">The sequence shown here is derived from an EMBL/GenBank/DDBJ whole genome shotgun (WGS) entry which is preliminary data.</text>
</comment>
<dbReference type="Proteomes" id="UP001158067">
    <property type="component" value="Unassembled WGS sequence"/>
</dbReference>
<evidence type="ECO:0000256" key="1">
    <source>
        <dbReference type="SAM" id="Phobius"/>
    </source>
</evidence>
<keyword evidence="1" id="KW-1133">Transmembrane helix</keyword>
<keyword evidence="1" id="KW-0812">Transmembrane</keyword>
<sequence>MSTEVNQELTDKIASRMKLLVFVLVVVPMILMAIYTEYRFRSIKAIVPYQTAGERDEARMELDVIPFHPVVGQRLYVPAYSHIYHQEGDPYLLTVTLNIRNTDMDNKIVVTSVRYFDTGGKELRSLLTKPLLLSKLAATEFVIARDDKSGGSGSSFIVEWQAGSEVSQPIVETVMVDTSSTQGISFTASAVVLSEDVK</sequence>
<dbReference type="RefSeq" id="WP_283433552.1">
    <property type="nucleotide sequence ID" value="NZ_FXUG01000008.1"/>
</dbReference>
<protein>
    <recommendedName>
        <fullName evidence="4">DUF3124 domain-containing protein</fullName>
    </recommendedName>
</protein>
<accession>A0ABY1Q9G7</accession>
<keyword evidence="3" id="KW-1185">Reference proteome</keyword>
<keyword evidence="1" id="KW-0472">Membrane</keyword>
<gene>
    <name evidence="2" type="ORF">SAMN06265222_108187</name>
</gene>
<evidence type="ECO:0000313" key="2">
    <source>
        <dbReference type="EMBL" id="SMP64229.1"/>
    </source>
</evidence>